<keyword evidence="2" id="KW-1185">Reference proteome</keyword>
<organism evidence="1 2">
    <name type="scientific">Coregonus suidteri</name>
    <dbReference type="NCBI Taxonomy" id="861788"/>
    <lineage>
        <taxon>Eukaryota</taxon>
        <taxon>Metazoa</taxon>
        <taxon>Chordata</taxon>
        <taxon>Craniata</taxon>
        <taxon>Vertebrata</taxon>
        <taxon>Euteleostomi</taxon>
        <taxon>Actinopterygii</taxon>
        <taxon>Neopterygii</taxon>
        <taxon>Teleostei</taxon>
        <taxon>Protacanthopterygii</taxon>
        <taxon>Salmoniformes</taxon>
        <taxon>Salmonidae</taxon>
        <taxon>Coregoninae</taxon>
        <taxon>Coregonus</taxon>
    </lineage>
</organism>
<dbReference type="AlphaFoldDB" id="A0AAN8KR88"/>
<name>A0AAN8KR88_9TELE</name>
<accession>A0AAN8KR88</accession>
<evidence type="ECO:0000313" key="1">
    <source>
        <dbReference type="EMBL" id="KAK6291206.1"/>
    </source>
</evidence>
<proteinExistence type="predicted"/>
<evidence type="ECO:0000313" key="2">
    <source>
        <dbReference type="Proteomes" id="UP001356427"/>
    </source>
</evidence>
<dbReference type="EMBL" id="JAGTTL010000046">
    <property type="protein sequence ID" value="KAK6291206.1"/>
    <property type="molecule type" value="Genomic_DNA"/>
</dbReference>
<sequence>MTLLYNVNNAYADKCKQRYKHLYNPLICVSLTGSQQPVYENPSALCENPQPNRSLPRPLTEMQDFKFTYDTKIM</sequence>
<reference evidence="1 2" key="1">
    <citation type="submission" date="2021-04" db="EMBL/GenBank/DDBJ databases">
        <authorList>
            <person name="De Guttry C."/>
            <person name="Zahm M."/>
            <person name="Klopp C."/>
            <person name="Cabau C."/>
            <person name="Louis A."/>
            <person name="Berthelot C."/>
            <person name="Parey E."/>
            <person name="Roest Crollius H."/>
            <person name="Montfort J."/>
            <person name="Robinson-Rechavi M."/>
            <person name="Bucao C."/>
            <person name="Bouchez O."/>
            <person name="Gislard M."/>
            <person name="Lluch J."/>
            <person name="Milhes M."/>
            <person name="Lampietro C."/>
            <person name="Lopez Roques C."/>
            <person name="Donnadieu C."/>
            <person name="Braasch I."/>
            <person name="Desvignes T."/>
            <person name="Postlethwait J."/>
            <person name="Bobe J."/>
            <person name="Wedekind C."/>
            <person name="Guiguen Y."/>
        </authorList>
    </citation>
    <scope>NUCLEOTIDE SEQUENCE [LARGE SCALE GENOMIC DNA]</scope>
    <source>
        <strain evidence="1">Cs_M1</strain>
        <tissue evidence="1">Blood</tissue>
    </source>
</reference>
<protein>
    <submittedName>
        <fullName evidence="1">Uncharacterized protein</fullName>
    </submittedName>
</protein>
<comment type="caution">
    <text evidence="1">The sequence shown here is derived from an EMBL/GenBank/DDBJ whole genome shotgun (WGS) entry which is preliminary data.</text>
</comment>
<dbReference type="Proteomes" id="UP001356427">
    <property type="component" value="Unassembled WGS sequence"/>
</dbReference>
<gene>
    <name evidence="1" type="ORF">J4Q44_G00383950</name>
</gene>